<sequence length="281" mass="31535">MEGTAPDPHDLPLQPGERLDDLLTHNLKIIQSSEVFSFSLDAVLLARFATLPPRGRILDLCTGNGVIPMLLTTRTEATIDAIEIQPRLADMAARSVRLNELSDKINIIEGDLREWKPESETLYDAVTVNPPYLPVRSGDHKENHHQAMARHEIGCKLEDVIAACARSVKIGGRVAMVHRPSRLVDIIDLMRRYRIEPKRIRFVHPRKDAEANMILIEGTRDGKAEVRLLPPVIVYGDDGEYTPELLAVFYGQAAELPDFKRQNGRAPVAQNKRDEVSESDE</sequence>
<comment type="caution">
    <text evidence="3">The sequence shown here is derived from an EMBL/GenBank/DDBJ whole genome shotgun (WGS) entry which is preliminary data.</text>
</comment>
<dbReference type="SUPFAM" id="SSF53335">
    <property type="entry name" value="S-adenosyl-L-methionine-dependent methyltransferases"/>
    <property type="match status" value="1"/>
</dbReference>
<name>A0A494XBE7_9BACL</name>
<dbReference type="GO" id="GO:0008168">
    <property type="term" value="F:methyltransferase activity"/>
    <property type="evidence" value="ECO:0007669"/>
    <property type="project" value="UniProtKB-KW"/>
</dbReference>
<dbReference type="CDD" id="cd02440">
    <property type="entry name" value="AdoMet_MTases"/>
    <property type="match status" value="1"/>
</dbReference>
<reference evidence="3 4" key="1">
    <citation type="submission" date="2018-10" db="EMBL/GenBank/DDBJ databases">
        <title>Cohnella sp. M2MS4P-1, whole genome shotgun sequence.</title>
        <authorList>
            <person name="Tuo L."/>
        </authorList>
    </citation>
    <scope>NUCLEOTIDE SEQUENCE [LARGE SCALE GENOMIC DNA]</scope>
    <source>
        <strain evidence="3 4">M2MS4P-1</strain>
    </source>
</reference>
<proteinExistence type="predicted"/>
<dbReference type="InterPro" id="IPR007848">
    <property type="entry name" value="Small_mtfrase_dom"/>
</dbReference>
<feature type="compositionally biased region" description="Basic and acidic residues" evidence="1">
    <location>
        <begin position="271"/>
        <end position="281"/>
    </location>
</feature>
<accession>A0A494XBE7</accession>
<protein>
    <submittedName>
        <fullName evidence="3">tRNA1(Val) (Adenine(37)-N6)-methyltransferase</fullName>
    </submittedName>
</protein>
<keyword evidence="4" id="KW-1185">Reference proteome</keyword>
<dbReference type="EMBL" id="RBZM01000015">
    <property type="protein sequence ID" value="RKP45464.1"/>
    <property type="molecule type" value="Genomic_DNA"/>
</dbReference>
<dbReference type="GO" id="GO:0032259">
    <property type="term" value="P:methylation"/>
    <property type="evidence" value="ECO:0007669"/>
    <property type="project" value="UniProtKB-KW"/>
</dbReference>
<evidence type="ECO:0000256" key="1">
    <source>
        <dbReference type="SAM" id="MobiDB-lite"/>
    </source>
</evidence>
<organism evidence="3 4">
    <name type="scientific">Cohnella endophytica</name>
    <dbReference type="NCBI Taxonomy" id="2419778"/>
    <lineage>
        <taxon>Bacteria</taxon>
        <taxon>Bacillati</taxon>
        <taxon>Bacillota</taxon>
        <taxon>Bacilli</taxon>
        <taxon>Bacillales</taxon>
        <taxon>Paenibacillaceae</taxon>
        <taxon>Cohnella</taxon>
    </lineage>
</organism>
<dbReference type="Pfam" id="PF05175">
    <property type="entry name" value="MTS"/>
    <property type="match status" value="1"/>
</dbReference>
<keyword evidence="3" id="KW-0489">Methyltransferase</keyword>
<dbReference type="OrthoDB" id="9777257at2"/>
<dbReference type="AlphaFoldDB" id="A0A494XBE7"/>
<dbReference type="RefSeq" id="WP_120979909.1">
    <property type="nucleotide sequence ID" value="NZ_RBZM01000015.1"/>
</dbReference>
<evidence type="ECO:0000313" key="3">
    <source>
        <dbReference type="EMBL" id="RKP45464.1"/>
    </source>
</evidence>
<keyword evidence="3" id="KW-0808">Transferase</keyword>
<dbReference type="PANTHER" id="PTHR47739:SF1">
    <property type="entry name" value="TRNA1(VAL) (ADENINE(37)-N6)-METHYLTRANSFERASE"/>
    <property type="match status" value="1"/>
</dbReference>
<dbReference type="InterPro" id="IPR029063">
    <property type="entry name" value="SAM-dependent_MTases_sf"/>
</dbReference>
<evidence type="ECO:0000313" key="4">
    <source>
        <dbReference type="Proteomes" id="UP000282076"/>
    </source>
</evidence>
<gene>
    <name evidence="3" type="ORF">D7Z26_25745</name>
</gene>
<dbReference type="InterPro" id="IPR050210">
    <property type="entry name" value="tRNA_Adenine-N(6)_MTase"/>
</dbReference>
<feature type="region of interest" description="Disordered" evidence="1">
    <location>
        <begin position="261"/>
        <end position="281"/>
    </location>
</feature>
<feature type="domain" description="Methyltransferase small" evidence="2">
    <location>
        <begin position="28"/>
        <end position="133"/>
    </location>
</feature>
<dbReference type="Gene3D" id="3.40.50.150">
    <property type="entry name" value="Vaccinia Virus protein VP39"/>
    <property type="match status" value="1"/>
</dbReference>
<evidence type="ECO:0000259" key="2">
    <source>
        <dbReference type="Pfam" id="PF05175"/>
    </source>
</evidence>
<dbReference type="Proteomes" id="UP000282076">
    <property type="component" value="Unassembled WGS sequence"/>
</dbReference>
<dbReference type="PANTHER" id="PTHR47739">
    <property type="entry name" value="TRNA1(VAL) (ADENINE(37)-N6)-METHYLTRANSFERASE"/>
    <property type="match status" value="1"/>
</dbReference>